<evidence type="ECO:0000313" key="1">
    <source>
        <dbReference type="EMBL" id="KKE84548.1"/>
    </source>
</evidence>
<gene>
    <name evidence="1" type="ORF">N479_08260</name>
</gene>
<accession>A0A0F6AEF4</accession>
<dbReference type="Proteomes" id="UP000033434">
    <property type="component" value="Unassembled WGS sequence"/>
</dbReference>
<sequence>MDIARLKLSLSAQSEGRFEVLNNTILQSRGVKIDDTTADIIIEAFQPYAFGTHEKIDYVGAHGYPYSKDLAATFVAIGPAFKRGHKLPEVNNLDIYPTIANILELKLMSKVDGDGKTLEPALK</sequence>
<protein>
    <submittedName>
        <fullName evidence="1">Uncharacterized protein</fullName>
    </submittedName>
</protein>
<dbReference type="Gene3D" id="3.40.720.10">
    <property type="entry name" value="Alkaline Phosphatase, subunit A"/>
    <property type="match status" value="1"/>
</dbReference>
<dbReference type="InterPro" id="IPR017850">
    <property type="entry name" value="Alkaline_phosphatase_core_sf"/>
</dbReference>
<evidence type="ECO:0000313" key="2">
    <source>
        <dbReference type="Proteomes" id="UP000033434"/>
    </source>
</evidence>
<comment type="caution">
    <text evidence="1">The sequence shown here is derived from an EMBL/GenBank/DDBJ whole genome shotgun (WGS) entry which is preliminary data.</text>
</comment>
<dbReference type="AlphaFoldDB" id="A0A0F6AEF4"/>
<reference evidence="1 2" key="1">
    <citation type="journal article" date="2015" name="BMC Genomics">
        <title>Genome mining reveals unlocked bioactive potential of marine Gram-negative bacteria.</title>
        <authorList>
            <person name="Machado H."/>
            <person name="Sonnenschein E.C."/>
            <person name="Melchiorsen J."/>
            <person name="Gram L."/>
        </authorList>
    </citation>
    <scope>NUCLEOTIDE SEQUENCE [LARGE SCALE GENOMIC DNA]</scope>
    <source>
        <strain evidence="1 2">S4054</strain>
    </source>
</reference>
<dbReference type="SUPFAM" id="SSF53649">
    <property type="entry name" value="Alkaline phosphatase-like"/>
    <property type="match status" value="1"/>
</dbReference>
<organism evidence="1 2">
    <name type="scientific">Pseudoalteromonas luteoviolacea S4054</name>
    <dbReference type="NCBI Taxonomy" id="1129367"/>
    <lineage>
        <taxon>Bacteria</taxon>
        <taxon>Pseudomonadati</taxon>
        <taxon>Pseudomonadota</taxon>
        <taxon>Gammaproteobacteria</taxon>
        <taxon>Alteromonadales</taxon>
        <taxon>Pseudoalteromonadaceae</taxon>
        <taxon>Pseudoalteromonas</taxon>
    </lineage>
</organism>
<name>A0A0F6AEF4_9GAMM</name>
<dbReference type="PATRIC" id="fig|1129367.4.peg.1421"/>
<dbReference type="EMBL" id="AUXW01000135">
    <property type="protein sequence ID" value="KKE84548.1"/>
    <property type="molecule type" value="Genomic_DNA"/>
</dbReference>
<proteinExistence type="predicted"/>